<dbReference type="EMBL" id="AAZO01004157">
    <property type="status" value="NOT_ANNOTATED_CDS"/>
    <property type="molecule type" value="Genomic_DNA"/>
</dbReference>
<feature type="domain" description="LEM" evidence="3">
    <location>
        <begin position="75"/>
        <end position="119"/>
    </location>
</feature>
<dbReference type="VEuPathDB" id="VectorBase:PHUM357380"/>
<feature type="region of interest" description="Disordered" evidence="1">
    <location>
        <begin position="43"/>
        <end position="74"/>
    </location>
</feature>
<feature type="region of interest" description="Disordered" evidence="1">
    <location>
        <begin position="121"/>
        <end position="215"/>
    </location>
</feature>
<gene>
    <name evidence="5" type="primary">8232097</name>
    <name evidence="4" type="ORF">Phum_PHUM357380</name>
</gene>
<feature type="region of interest" description="Disordered" evidence="1">
    <location>
        <begin position="1"/>
        <end position="25"/>
    </location>
</feature>
<proteinExistence type="predicted"/>
<feature type="compositionally biased region" description="Polar residues" evidence="1">
    <location>
        <begin position="121"/>
        <end position="134"/>
    </location>
</feature>
<dbReference type="HOGENOM" id="CLU_661067_0_0_1"/>
<keyword evidence="2" id="KW-0812">Transmembrane</keyword>
<evidence type="ECO:0000313" key="4">
    <source>
        <dbReference type="EMBL" id="EEB15236.1"/>
    </source>
</evidence>
<dbReference type="STRING" id="121224.E0VPD0"/>
<dbReference type="EMBL" id="DS235363">
    <property type="protein sequence ID" value="EEB15236.1"/>
    <property type="molecule type" value="Genomic_DNA"/>
</dbReference>
<feature type="compositionally biased region" description="Basic and acidic residues" evidence="1">
    <location>
        <begin position="164"/>
        <end position="178"/>
    </location>
</feature>
<reference evidence="4" key="1">
    <citation type="submission" date="2007-04" db="EMBL/GenBank/DDBJ databases">
        <title>Annotation of Pediculus humanus corporis strain USDA.</title>
        <authorList>
            <person name="Kirkness E."/>
            <person name="Hannick L."/>
            <person name="Hass B."/>
            <person name="Bruggner R."/>
            <person name="Lawson D."/>
            <person name="Bidwell S."/>
            <person name="Joardar V."/>
            <person name="Caler E."/>
            <person name="Walenz B."/>
            <person name="Inman J."/>
            <person name="Schobel S."/>
            <person name="Galinsky K."/>
            <person name="Amedeo P."/>
            <person name="Strausberg R."/>
        </authorList>
    </citation>
    <scope>NUCLEOTIDE SEQUENCE</scope>
    <source>
        <strain evidence="4">USDA</strain>
    </source>
</reference>
<dbReference type="PROSITE" id="PS50954">
    <property type="entry name" value="LEM"/>
    <property type="match status" value="1"/>
</dbReference>
<dbReference type="Pfam" id="PF03020">
    <property type="entry name" value="LEM"/>
    <property type="match status" value="1"/>
</dbReference>
<sequence length="416" mass="46984">MSSMTIDQLKKSLTEQGISLPPSRSKKADYLKLYKQYSTMNDSLGDVYSSDDENPPKTGSQNVTSSTSPNKNNVIKDVEMLSDDELYHQLKEFDANIGPVLKNTRRVYEKKLIKILSGLNNSTSGNVKETNSTEAKNKAENFTPPVDEFSDSDVEVISPSPIKNDAKNRKGSELRESPKPSVTEPTKFETEKSYVPSYERSGRSTTPGLSNDAPKTSRYSYIETIPKGSSYSYIEQSSDLDLSSDLRKRFADRYNSEKYSEPLYSERHINDKPSSGDIYKSYDKVDHFKTGLGSQLKFGLDNENQFKSGFNTAGQYKPNIGVSNRKKSGSGFGDHYIGTWEPNINRYLGTNTQKVNSQCSNSSGWLKSIIAVLVILVTLYFIYYLYQQWSTLDPYKMIEDDAERTIQELNEELEVN</sequence>
<dbReference type="CTD" id="8232097"/>
<dbReference type="OrthoDB" id="6363067at2759"/>
<dbReference type="CDD" id="cd12935">
    <property type="entry name" value="LEM_like"/>
    <property type="match status" value="1"/>
</dbReference>
<dbReference type="EnsemblMetazoa" id="PHUM357380-RA">
    <property type="protein sequence ID" value="PHUM357380-PA"/>
    <property type="gene ID" value="PHUM357380"/>
</dbReference>
<dbReference type="PANTHER" id="PTHR12019:SF9">
    <property type="entry name" value="THYMOPOIETIN"/>
    <property type="match status" value="1"/>
</dbReference>
<feature type="compositionally biased region" description="Polar residues" evidence="1">
    <location>
        <begin position="203"/>
        <end position="215"/>
    </location>
</feature>
<accession>E0VPD0</accession>
<evidence type="ECO:0000259" key="3">
    <source>
        <dbReference type="PROSITE" id="PS50954"/>
    </source>
</evidence>
<dbReference type="Gene3D" id="1.10.720.40">
    <property type="match status" value="2"/>
</dbReference>
<dbReference type="FunFam" id="1.10.720.40:FF:000001">
    <property type="entry name" value="LEM domain containing 2, isoform CRA_a"/>
    <property type="match status" value="1"/>
</dbReference>
<feature type="compositionally biased region" description="Polar residues" evidence="1">
    <location>
        <begin position="57"/>
        <end position="73"/>
    </location>
</feature>
<reference evidence="4" key="2">
    <citation type="submission" date="2007-04" db="EMBL/GenBank/DDBJ databases">
        <title>The genome of the human body louse.</title>
        <authorList>
            <consortium name="The Human Body Louse Genome Consortium"/>
            <person name="Kirkness E."/>
            <person name="Walenz B."/>
            <person name="Hass B."/>
            <person name="Bruggner R."/>
            <person name="Strausberg R."/>
        </authorList>
    </citation>
    <scope>NUCLEOTIDE SEQUENCE</scope>
    <source>
        <strain evidence="4">USDA</strain>
    </source>
</reference>
<feature type="transmembrane region" description="Helical" evidence="2">
    <location>
        <begin position="365"/>
        <end position="386"/>
    </location>
</feature>
<dbReference type="InterPro" id="IPR011015">
    <property type="entry name" value="LEM/LEM-like_dom_sf"/>
</dbReference>
<dbReference type="GeneID" id="8232097"/>
<dbReference type="InterPro" id="IPR003887">
    <property type="entry name" value="LEM_dom"/>
</dbReference>
<dbReference type="KEGG" id="phu:Phum_PHUM357380"/>
<dbReference type="eggNOG" id="ENOG502SG5Y">
    <property type="taxonomic scope" value="Eukaryota"/>
</dbReference>
<dbReference type="SMART" id="SM00540">
    <property type="entry name" value="LEM"/>
    <property type="match status" value="1"/>
</dbReference>
<evidence type="ECO:0000256" key="2">
    <source>
        <dbReference type="SAM" id="Phobius"/>
    </source>
</evidence>
<keyword evidence="2" id="KW-0472">Membrane</keyword>
<keyword evidence="6" id="KW-1185">Reference proteome</keyword>
<keyword evidence="2" id="KW-1133">Transmembrane helix</keyword>
<organism>
    <name type="scientific">Pediculus humanus subsp. corporis</name>
    <name type="common">Body louse</name>
    <dbReference type="NCBI Taxonomy" id="121224"/>
    <lineage>
        <taxon>Eukaryota</taxon>
        <taxon>Metazoa</taxon>
        <taxon>Ecdysozoa</taxon>
        <taxon>Arthropoda</taxon>
        <taxon>Hexapoda</taxon>
        <taxon>Insecta</taxon>
        <taxon>Pterygota</taxon>
        <taxon>Neoptera</taxon>
        <taxon>Paraneoptera</taxon>
        <taxon>Psocodea</taxon>
        <taxon>Troctomorpha</taxon>
        <taxon>Phthiraptera</taxon>
        <taxon>Anoplura</taxon>
        <taxon>Pediculidae</taxon>
        <taxon>Pediculus</taxon>
    </lineage>
</organism>
<reference evidence="5" key="3">
    <citation type="submission" date="2021-02" db="UniProtKB">
        <authorList>
            <consortium name="EnsemblMetazoa"/>
        </authorList>
    </citation>
    <scope>IDENTIFICATION</scope>
    <source>
        <strain evidence="5">USDA</strain>
    </source>
</reference>
<dbReference type="InterPro" id="IPR051656">
    <property type="entry name" value="LEM_domain"/>
</dbReference>
<dbReference type="PANTHER" id="PTHR12019">
    <property type="entry name" value="LAMINA-ASSOCIATED POLYPEPTIDE THYMOPOIETIN"/>
    <property type="match status" value="1"/>
</dbReference>
<evidence type="ECO:0000313" key="5">
    <source>
        <dbReference type="EnsemblMetazoa" id="PHUM357380-PA"/>
    </source>
</evidence>
<evidence type="ECO:0000256" key="1">
    <source>
        <dbReference type="SAM" id="MobiDB-lite"/>
    </source>
</evidence>
<protein>
    <recommendedName>
        <fullName evidence="3">LEM domain-containing protein</fullName>
    </recommendedName>
</protein>
<name>E0VPD0_PEDHC</name>
<dbReference type="AlphaFoldDB" id="E0VPD0"/>
<dbReference type="InParanoid" id="E0VPD0"/>
<evidence type="ECO:0000313" key="6">
    <source>
        <dbReference type="Proteomes" id="UP000009046"/>
    </source>
</evidence>
<dbReference type="CDD" id="cd12934">
    <property type="entry name" value="LEM"/>
    <property type="match status" value="1"/>
</dbReference>
<dbReference type="RefSeq" id="XP_002427974.1">
    <property type="nucleotide sequence ID" value="XM_002427929.1"/>
</dbReference>
<dbReference type="SUPFAM" id="SSF63451">
    <property type="entry name" value="LEM domain"/>
    <property type="match status" value="1"/>
</dbReference>
<dbReference type="Proteomes" id="UP000009046">
    <property type="component" value="Unassembled WGS sequence"/>
</dbReference>